<sequence length="610" mass="67500">MQTCRLSLCVLAAVAAACGGTSERAPGTSRVAAPAKAPAVGLELAFEDAGLRALIDEYWAWRLENSPVFATTLGERRFDDRLGTVAHGELLAEQRERRAFLDRARLLSENPLAPGDALTLSLLIEQLEGVIGSEVCQTHLWAVSASSNPVTDYNTLPQQHRITSAVDAQNLIARYRLIPRAIDDRAANLRRGLELGKVANAESVRRIIALVDGQLATPLTDWALLGPARAQGLPGVQGQDFQRFANELHTVVEQFILPALQRYRDVLATEVLPQAREGAAVGVGSLPDGKACYRALIRRHIGFDQGPEDLHRLGMREIESINAEMVALGQKLFGETDLAAIVKRLRTDRKLYFETPDEVMAAARQALDAAKARTPEYFGILPEADCVVTAIPDYEAPYTTIAYYQPAHADGSKPGEYFINTHAPETRPRFEMQVLAYHEAIPGHHLQIAIAQERGKLPPFQRHDGNTAFVEGWALYTERLADEMGLYSGDLDRMGMLSYDAWRASRLVVDTGIHAMGWTRERAEQFMRDHTALTETNIRNEVDRYISWPGQAVAYKVGQLEIRRMRQEAEAALGKAFDIEAFHDAVLRNGAVTLPVLDRVVDAWVASVTR</sequence>
<dbReference type="PANTHER" id="PTHR33361:SF2">
    <property type="entry name" value="DUF885 DOMAIN-CONTAINING PROTEIN"/>
    <property type="match status" value="1"/>
</dbReference>
<organism evidence="1">
    <name type="scientific">Kofleria flava</name>
    <dbReference type="NCBI Taxonomy" id="694315"/>
    <lineage>
        <taxon>Bacteria</taxon>
        <taxon>Pseudomonadati</taxon>
        <taxon>Myxococcota</taxon>
        <taxon>Polyangia</taxon>
        <taxon>Haliangiales</taxon>
        <taxon>Kofleriaceae</taxon>
        <taxon>Kofleria</taxon>
    </lineage>
</organism>
<dbReference type="AlphaFoldDB" id="A0A3S7UYR3"/>
<dbReference type="PANTHER" id="PTHR33361">
    <property type="entry name" value="GLR0591 PROTEIN"/>
    <property type="match status" value="1"/>
</dbReference>
<protein>
    <recommendedName>
        <fullName evidence="2">DUF885 domain-containing protein</fullName>
    </recommendedName>
</protein>
<dbReference type="PROSITE" id="PS51257">
    <property type="entry name" value="PROKAR_LIPOPROTEIN"/>
    <property type="match status" value="1"/>
</dbReference>
<dbReference type="InterPro" id="IPR010281">
    <property type="entry name" value="DUF885"/>
</dbReference>
<evidence type="ECO:0008006" key="2">
    <source>
        <dbReference type="Google" id="ProtNLM"/>
    </source>
</evidence>
<name>A0A3S7UYR3_9BACT</name>
<dbReference type="Pfam" id="PF05960">
    <property type="entry name" value="DUF885"/>
    <property type="match status" value="1"/>
</dbReference>
<proteinExistence type="predicted"/>
<reference evidence="1" key="1">
    <citation type="journal article" date="2018" name="J. Ind. Microbiol. Biotechnol.">
        <title>Genome mining reveals uncommon alkylpyrones as type III PKS products from myxobacteria.</title>
        <authorList>
            <person name="Hug J.J."/>
            <person name="Panter F."/>
            <person name="Krug D."/>
            <person name="Muller R."/>
        </authorList>
    </citation>
    <scope>NUCLEOTIDE SEQUENCE</scope>
    <source>
        <strain evidence="1">MNa2518</strain>
    </source>
</reference>
<dbReference type="EMBL" id="MH908912">
    <property type="protein sequence ID" value="AYM53874.1"/>
    <property type="molecule type" value="Genomic_DNA"/>
</dbReference>
<evidence type="ECO:0000313" key="1">
    <source>
        <dbReference type="EMBL" id="AYM53874.1"/>
    </source>
</evidence>
<accession>A0A3S7UYR3</accession>